<dbReference type="PANTHER" id="PTHR12215:SF10">
    <property type="entry name" value="L-AMINOADIPATE-SEMIALDEHYDE DEHYDROGENASE-PHOSPHOPANTETHEINYL TRANSFERASE"/>
    <property type="match status" value="1"/>
</dbReference>
<dbReference type="Gene3D" id="3.90.470.20">
    <property type="entry name" value="4'-phosphopantetheinyl transferase domain"/>
    <property type="match status" value="2"/>
</dbReference>
<keyword evidence="2 4" id="KW-0808">Transferase</keyword>
<dbReference type="PANTHER" id="PTHR12215">
    <property type="entry name" value="PHOSPHOPANTETHEINE TRANSFERASE"/>
    <property type="match status" value="1"/>
</dbReference>
<protein>
    <submittedName>
        <fullName evidence="4">4'-phosphopantetheinyl transferase superfamily protein</fullName>
    </submittedName>
</protein>
<evidence type="ECO:0000313" key="4">
    <source>
        <dbReference type="EMBL" id="MBD2767184.1"/>
    </source>
</evidence>
<dbReference type="InterPro" id="IPR008278">
    <property type="entry name" value="4-PPantetheinyl_Trfase_dom"/>
</dbReference>
<dbReference type="GO" id="GO:0000287">
    <property type="term" value="F:magnesium ion binding"/>
    <property type="evidence" value="ECO:0007669"/>
    <property type="project" value="InterPro"/>
</dbReference>
<reference evidence="4" key="1">
    <citation type="submission" date="2020-09" db="EMBL/GenBank/DDBJ databases">
        <authorList>
            <person name="Kim M.K."/>
        </authorList>
    </citation>
    <scope>NUCLEOTIDE SEQUENCE</scope>
    <source>
        <strain evidence="4">BT664</strain>
    </source>
</reference>
<organism evidence="4 5">
    <name type="scientific">Hymenobacter montanus</name>
    <dbReference type="NCBI Taxonomy" id="2771359"/>
    <lineage>
        <taxon>Bacteria</taxon>
        <taxon>Pseudomonadati</taxon>
        <taxon>Bacteroidota</taxon>
        <taxon>Cytophagia</taxon>
        <taxon>Cytophagales</taxon>
        <taxon>Hymenobacteraceae</taxon>
        <taxon>Hymenobacter</taxon>
    </lineage>
</organism>
<evidence type="ECO:0000256" key="2">
    <source>
        <dbReference type="ARBA" id="ARBA00022679"/>
    </source>
</evidence>
<gene>
    <name evidence="4" type="ORF">IC235_04680</name>
</gene>
<dbReference type="GO" id="GO:0008897">
    <property type="term" value="F:holo-[acyl-carrier-protein] synthase activity"/>
    <property type="evidence" value="ECO:0007669"/>
    <property type="project" value="InterPro"/>
</dbReference>
<accession>A0A927GIJ1</accession>
<dbReference type="InterPro" id="IPR037143">
    <property type="entry name" value="4-PPantetheinyl_Trfase_dom_sf"/>
</dbReference>
<name>A0A927GIJ1_9BACT</name>
<comment type="caution">
    <text evidence="4">The sequence shown here is derived from an EMBL/GenBank/DDBJ whole genome shotgun (WGS) entry which is preliminary data.</text>
</comment>
<dbReference type="InterPro" id="IPR050559">
    <property type="entry name" value="P-Pant_transferase_sf"/>
</dbReference>
<dbReference type="EMBL" id="JACXAD010000004">
    <property type="protein sequence ID" value="MBD2767184.1"/>
    <property type="molecule type" value="Genomic_DNA"/>
</dbReference>
<dbReference type="Proteomes" id="UP000612233">
    <property type="component" value="Unassembled WGS sequence"/>
</dbReference>
<dbReference type="Pfam" id="PF01648">
    <property type="entry name" value="ACPS"/>
    <property type="match status" value="1"/>
</dbReference>
<dbReference type="AlphaFoldDB" id="A0A927GIJ1"/>
<comment type="similarity">
    <text evidence="1">Belongs to the P-Pant transferase superfamily. Gsp/Sfp/HetI/AcpT family.</text>
</comment>
<evidence type="ECO:0000256" key="1">
    <source>
        <dbReference type="ARBA" id="ARBA00010990"/>
    </source>
</evidence>
<dbReference type="SUPFAM" id="SSF56214">
    <property type="entry name" value="4'-phosphopantetheinyl transferase"/>
    <property type="match status" value="2"/>
</dbReference>
<proteinExistence type="inferred from homology"/>
<feature type="domain" description="4'-phosphopantetheinyl transferase" evidence="3">
    <location>
        <begin position="103"/>
        <end position="187"/>
    </location>
</feature>
<evidence type="ECO:0000259" key="3">
    <source>
        <dbReference type="Pfam" id="PF01648"/>
    </source>
</evidence>
<dbReference type="RefSeq" id="WP_191004016.1">
    <property type="nucleotide sequence ID" value="NZ_JACXAD010000004.1"/>
</dbReference>
<keyword evidence="5" id="KW-1185">Reference proteome</keyword>
<dbReference type="GO" id="GO:0019878">
    <property type="term" value="P:lysine biosynthetic process via aminoadipic acid"/>
    <property type="evidence" value="ECO:0007669"/>
    <property type="project" value="TreeGrafter"/>
</dbReference>
<sequence>MTTVLYAVVTEPIKESLFNSFYSQMPADLQRKINSFRQWEDRQASLIGRMLLKKALLDNGLSGNLLSQIKYTSFGKPYLSDGPYFNITHSWPYIICAVDQQKAVGIDVEVVREIDIRDFTAQFTASETVALTSAVNPIALFYSLWCKKEAIVKAEGSGLNIPLHELDVLSDRTSYAGAEYFFKPIHIDPSAVCWLTASHPLEQLAIRSINLHALNAE</sequence>
<evidence type="ECO:0000313" key="5">
    <source>
        <dbReference type="Proteomes" id="UP000612233"/>
    </source>
</evidence>
<dbReference type="GO" id="GO:0005829">
    <property type="term" value="C:cytosol"/>
    <property type="evidence" value="ECO:0007669"/>
    <property type="project" value="TreeGrafter"/>
</dbReference>